<feature type="compositionally biased region" description="Basic and acidic residues" evidence="2">
    <location>
        <begin position="175"/>
        <end position="192"/>
    </location>
</feature>
<name>A0A699KX21_TANCI</name>
<feature type="non-terminal residue" evidence="3">
    <location>
        <position position="1"/>
    </location>
</feature>
<sequence>VFDLEKAKTSQAEEIVDLKKRVKKLERKKSQGRRDDALKHGRIIDNTDQDVEITLVDETLGRMNEEEMFGVDDLDGDEVIMDATTGENVEQDSTVVEKEVSTADPVTTAGEVVTTAKGVEVTIVAAIPKISKDELTLAQNLIEIKVAKPKARGVIVQVPSKFKRTSSSQLSQLLHAKDKGDELEQESAKRQRLKKEDDSVELKRYLKIVPEDEDDVTIEATPISSKSPTIVNDKIYKEGGKATSKSSEHMERFKKTKPMDDMDNLLSQTLKTMFKHQVRYELEMAYDLLRLIKRQINKGYIPK</sequence>
<evidence type="ECO:0000256" key="1">
    <source>
        <dbReference type="SAM" id="Coils"/>
    </source>
</evidence>
<keyword evidence="1" id="KW-0175">Coiled coil</keyword>
<comment type="caution">
    <text evidence="3">The sequence shown here is derived from an EMBL/GenBank/DDBJ whole genome shotgun (WGS) entry which is preliminary data.</text>
</comment>
<accession>A0A699KX21</accession>
<evidence type="ECO:0000313" key="3">
    <source>
        <dbReference type="EMBL" id="GFB10087.1"/>
    </source>
</evidence>
<proteinExistence type="predicted"/>
<reference evidence="3" key="1">
    <citation type="journal article" date="2019" name="Sci. Rep.">
        <title>Draft genome of Tanacetum cinerariifolium, the natural source of mosquito coil.</title>
        <authorList>
            <person name="Yamashiro T."/>
            <person name="Shiraishi A."/>
            <person name="Satake H."/>
            <person name="Nakayama K."/>
        </authorList>
    </citation>
    <scope>NUCLEOTIDE SEQUENCE</scope>
</reference>
<feature type="region of interest" description="Disordered" evidence="2">
    <location>
        <begin position="167"/>
        <end position="192"/>
    </location>
</feature>
<organism evidence="3">
    <name type="scientific">Tanacetum cinerariifolium</name>
    <name type="common">Dalmatian daisy</name>
    <name type="synonym">Chrysanthemum cinerariifolium</name>
    <dbReference type="NCBI Taxonomy" id="118510"/>
    <lineage>
        <taxon>Eukaryota</taxon>
        <taxon>Viridiplantae</taxon>
        <taxon>Streptophyta</taxon>
        <taxon>Embryophyta</taxon>
        <taxon>Tracheophyta</taxon>
        <taxon>Spermatophyta</taxon>
        <taxon>Magnoliopsida</taxon>
        <taxon>eudicotyledons</taxon>
        <taxon>Gunneridae</taxon>
        <taxon>Pentapetalae</taxon>
        <taxon>asterids</taxon>
        <taxon>campanulids</taxon>
        <taxon>Asterales</taxon>
        <taxon>Asteraceae</taxon>
        <taxon>Asteroideae</taxon>
        <taxon>Anthemideae</taxon>
        <taxon>Anthemidinae</taxon>
        <taxon>Tanacetum</taxon>
    </lineage>
</organism>
<gene>
    <name evidence="3" type="ORF">Tci_682058</name>
</gene>
<evidence type="ECO:0000256" key="2">
    <source>
        <dbReference type="SAM" id="MobiDB-lite"/>
    </source>
</evidence>
<feature type="coiled-coil region" evidence="1">
    <location>
        <begin position="8"/>
        <end position="35"/>
    </location>
</feature>
<dbReference type="AlphaFoldDB" id="A0A699KX21"/>
<protein>
    <submittedName>
        <fullName evidence="3">Uncharacterized protein</fullName>
    </submittedName>
</protein>
<dbReference type="EMBL" id="BKCJ010552162">
    <property type="protein sequence ID" value="GFB10087.1"/>
    <property type="molecule type" value="Genomic_DNA"/>
</dbReference>